<proteinExistence type="predicted"/>
<organism evidence="1 2">
    <name type="scientific">Maridesulfovibrio ferrireducens</name>
    <dbReference type="NCBI Taxonomy" id="246191"/>
    <lineage>
        <taxon>Bacteria</taxon>
        <taxon>Pseudomonadati</taxon>
        <taxon>Thermodesulfobacteriota</taxon>
        <taxon>Desulfovibrionia</taxon>
        <taxon>Desulfovibrionales</taxon>
        <taxon>Desulfovibrionaceae</taxon>
        <taxon>Maridesulfovibrio</taxon>
    </lineage>
</organism>
<dbReference type="EMBL" id="FNGA01000005">
    <property type="protein sequence ID" value="SDL54214.1"/>
    <property type="molecule type" value="Genomic_DNA"/>
</dbReference>
<protein>
    <submittedName>
        <fullName evidence="1">CRISPR-associated protein, Csy4 family</fullName>
    </submittedName>
</protein>
<sequence>MDHYFNITIKPDAEMRENVLMNKVYTKLHKALFSLKSDGIGVSFPSYRLKLGRELRIHGAIASLNDLQKLDWIGGLVGYCDISAVSIIPENCQYRVISRKQANMTRSKLNRLIRRESISGDQIKEYKAKMFSKGIANPYFELESESNGHKHRRYIQFGETSSVPVHGKFDFFGLSKTATVPWF</sequence>
<evidence type="ECO:0000313" key="2">
    <source>
        <dbReference type="Proteomes" id="UP000199053"/>
    </source>
</evidence>
<dbReference type="RefSeq" id="WP_092162945.1">
    <property type="nucleotide sequence ID" value="NZ_FNGA01000005.1"/>
</dbReference>
<accession>A0A1G9KXE2</accession>
<evidence type="ECO:0000313" key="1">
    <source>
        <dbReference type="EMBL" id="SDL54214.1"/>
    </source>
</evidence>
<dbReference type="NCBIfam" id="TIGR02563">
    <property type="entry name" value="cas_Csy4"/>
    <property type="match status" value="1"/>
</dbReference>
<dbReference type="Pfam" id="PF09618">
    <property type="entry name" value="Cas_Csy4"/>
    <property type="match status" value="1"/>
</dbReference>
<keyword evidence="2" id="KW-1185">Reference proteome</keyword>
<dbReference type="AlphaFoldDB" id="A0A1G9KXE2"/>
<dbReference type="InterPro" id="IPR013396">
    <property type="entry name" value="CRISPR-assoc_prot_Csy4"/>
</dbReference>
<dbReference type="Proteomes" id="UP000199053">
    <property type="component" value="Unassembled WGS sequence"/>
</dbReference>
<gene>
    <name evidence="1" type="ORF">SAMN05660337_3244</name>
</gene>
<dbReference type="InterPro" id="IPR042564">
    <property type="entry name" value="CRISPR-Cas6/Csy4_sf"/>
</dbReference>
<dbReference type="OrthoDB" id="259831at2"/>
<dbReference type="STRING" id="246191.SAMN05660337_3244"/>
<dbReference type="GO" id="GO:0004519">
    <property type="term" value="F:endonuclease activity"/>
    <property type="evidence" value="ECO:0007669"/>
    <property type="project" value="InterPro"/>
</dbReference>
<dbReference type="Gene3D" id="3.30.70.2540">
    <property type="entry name" value="CRISPR-associated endoribonuclease Cas6/Csy4"/>
    <property type="match status" value="1"/>
</dbReference>
<dbReference type="CDD" id="cd09739">
    <property type="entry name" value="Cas6_I-F"/>
    <property type="match status" value="1"/>
</dbReference>
<name>A0A1G9KXE2_9BACT</name>
<dbReference type="GO" id="GO:0043571">
    <property type="term" value="P:maintenance of CRISPR repeat elements"/>
    <property type="evidence" value="ECO:0007669"/>
    <property type="project" value="InterPro"/>
</dbReference>
<reference evidence="2" key="1">
    <citation type="submission" date="2016-10" db="EMBL/GenBank/DDBJ databases">
        <authorList>
            <person name="Varghese N."/>
            <person name="Submissions S."/>
        </authorList>
    </citation>
    <scope>NUCLEOTIDE SEQUENCE [LARGE SCALE GENOMIC DNA]</scope>
    <source>
        <strain evidence="2">DSM 16995</strain>
    </source>
</reference>